<feature type="coiled-coil region" evidence="1">
    <location>
        <begin position="225"/>
        <end position="314"/>
    </location>
</feature>
<evidence type="ECO:0000313" key="2">
    <source>
        <dbReference type="EMBL" id="KAK8834528.1"/>
    </source>
</evidence>
<dbReference type="EMBL" id="JAPFFF010000016">
    <property type="protein sequence ID" value="KAK8865101.1"/>
    <property type="molecule type" value="Genomic_DNA"/>
</dbReference>
<evidence type="ECO:0000313" key="3">
    <source>
        <dbReference type="EMBL" id="KAK8865101.1"/>
    </source>
</evidence>
<evidence type="ECO:0000256" key="1">
    <source>
        <dbReference type="SAM" id="Coils"/>
    </source>
</evidence>
<comment type="caution">
    <text evidence="3">The sequence shown here is derived from an EMBL/GenBank/DDBJ whole genome shotgun (WGS) entry which is preliminary data.</text>
</comment>
<keyword evidence="1" id="KW-0175">Coiled coil</keyword>
<name>A0ABR2IL94_9EUKA</name>
<gene>
    <name evidence="3" type="ORF">M9Y10_010633</name>
    <name evidence="2" type="ORF">M9Y10_027581</name>
</gene>
<sequence length="652" mass="76698">MEKETFQLLLDSKTFNVPSIFKHMLDISPKIVNILIFNKNHQYQVESKVSENVFQSFLKYLINDDIPDIQIYNFNEYLQLSKEFQILDDIIKAKSDEFGEYFINLNALNNIKNTDLSDYEEQVALNLDDYLEKYGKELMNAPIQSLVNIFNHKKRKLTQHDLAYNLIGQHYENSKNFEIFVLLDSLDGSKLSKSNLEESFSLYEFRMNHMPAIEFSYISNSFQNQRKLEDLVTQLDRKLNENEMKREEEMKTLIEKNEAERKALIKDTEDKIKELIKMFEDEKKLLMMQHEKDIKNLNEKIDLLSKQINEQSQNISTANSFIDDVKDKLKDSCKIDESNANKLAVLSVDLNINEKGILGKLKEMEKSPFDRLFIASQSSRDIYNLIDPKTKDDFRFFNISNSFIEFCFENEITINGIQIFSSFEYFPKSFKIEIDGCEVISINEANELNGPNKSMTVPIDPISGRKLRFIQTGPNWDKGDNYLRIKRIEILSSDMKYSEGVFSSFIKKSENHDPHKCPVIITSSYFDLNKYFLLETDRNICTYDKENSWFQIELTKGMVIIEGFRLGRCQHDIKMKNYTIKCTDDISKPYESWIELIQIDEKEENEHKITDIYELNHPSPPSKFIRIQQTGKNWGDDYYLAFYSFDIYGSYS</sequence>
<evidence type="ECO:0008006" key="5">
    <source>
        <dbReference type="Google" id="ProtNLM"/>
    </source>
</evidence>
<protein>
    <recommendedName>
        <fullName evidence="5">F5/8 type C domain-containing protein</fullName>
    </recommendedName>
</protein>
<dbReference type="Proteomes" id="UP001470230">
    <property type="component" value="Unassembled WGS sequence"/>
</dbReference>
<proteinExistence type="predicted"/>
<accession>A0ABR2IL94</accession>
<dbReference type="EMBL" id="JAPFFF010000377">
    <property type="protein sequence ID" value="KAK8834528.1"/>
    <property type="molecule type" value="Genomic_DNA"/>
</dbReference>
<organism evidence="3 4">
    <name type="scientific">Tritrichomonas musculus</name>
    <dbReference type="NCBI Taxonomy" id="1915356"/>
    <lineage>
        <taxon>Eukaryota</taxon>
        <taxon>Metamonada</taxon>
        <taxon>Parabasalia</taxon>
        <taxon>Tritrichomonadida</taxon>
        <taxon>Tritrichomonadidae</taxon>
        <taxon>Tritrichomonas</taxon>
    </lineage>
</organism>
<keyword evidence="4" id="KW-1185">Reference proteome</keyword>
<reference evidence="3 4" key="1">
    <citation type="submission" date="2024-04" db="EMBL/GenBank/DDBJ databases">
        <title>Tritrichomonas musculus Genome.</title>
        <authorList>
            <person name="Alves-Ferreira E."/>
            <person name="Grigg M."/>
            <person name="Lorenzi H."/>
            <person name="Galac M."/>
        </authorList>
    </citation>
    <scope>NUCLEOTIDE SEQUENCE [LARGE SCALE GENOMIC DNA]</scope>
    <source>
        <strain evidence="3 4">EAF2021</strain>
    </source>
</reference>
<evidence type="ECO:0000313" key="4">
    <source>
        <dbReference type="Proteomes" id="UP001470230"/>
    </source>
</evidence>